<dbReference type="InterPro" id="IPR017642">
    <property type="entry name" value="DNA_S_mod_DndB"/>
</dbReference>
<evidence type="ECO:0008006" key="3">
    <source>
        <dbReference type="Google" id="ProtNLM"/>
    </source>
</evidence>
<organism evidence="1 2">
    <name type="scientific">Siminovitchia fordii</name>
    <dbReference type="NCBI Taxonomy" id="254759"/>
    <lineage>
        <taxon>Bacteria</taxon>
        <taxon>Bacillati</taxon>
        <taxon>Bacillota</taxon>
        <taxon>Bacilli</taxon>
        <taxon>Bacillales</taxon>
        <taxon>Bacillaceae</taxon>
        <taxon>Siminovitchia</taxon>
    </lineage>
</organism>
<dbReference type="RefSeq" id="WP_212963573.1">
    <property type="nucleotide sequence ID" value="NZ_BOQT01000015.1"/>
</dbReference>
<reference evidence="1 2" key="1">
    <citation type="submission" date="2021-03" db="EMBL/GenBank/DDBJ databases">
        <title>Antimicrobial resistance genes in bacteria isolated from Japanese honey, and their potential for conferring macrolide and lincosamide resistance in the American foulbrood pathogen Paenibacillus larvae.</title>
        <authorList>
            <person name="Okamoto M."/>
            <person name="Kumagai M."/>
            <person name="Kanamori H."/>
            <person name="Takamatsu D."/>
        </authorList>
    </citation>
    <scope>NUCLEOTIDE SEQUENCE [LARGE SCALE GENOMIC DNA]</scope>
    <source>
        <strain evidence="1 2">J1TS3</strain>
    </source>
</reference>
<evidence type="ECO:0000313" key="2">
    <source>
        <dbReference type="Proteomes" id="UP000680279"/>
    </source>
</evidence>
<comment type="caution">
    <text evidence="1">The sequence shown here is derived from an EMBL/GenBank/DDBJ whole genome shotgun (WGS) entry which is preliminary data.</text>
</comment>
<dbReference type="Pfam" id="PF14072">
    <property type="entry name" value="DndB"/>
    <property type="match status" value="1"/>
</dbReference>
<accession>A0ABQ4K9C4</accession>
<name>A0ABQ4K9C4_9BACI</name>
<proteinExistence type="predicted"/>
<dbReference type="Proteomes" id="UP000680279">
    <property type="component" value="Unassembled WGS sequence"/>
</dbReference>
<protein>
    <recommendedName>
        <fullName evidence="3">DUF262 domain-containing protein</fullName>
    </recommendedName>
</protein>
<keyword evidence="2" id="KW-1185">Reference proteome</keyword>
<sequence length="341" mass="39743">MISDIVFNKQQSIHSYSIGALEKMYMEGRLKFREINNPQVRQIRRYILDNALDERIYFPPVVAYKKEGDKSGTLHIIDGNQRIRAFTQLYEYSFDRLGIDDKKEEESARKVLDYIGNTEIAVQVFEGLSEKEADQLYVDFNTKGKKVALSKRIAFDSRSQINQITNKVLQQNTILRVAGIEMEKRAVIRPANKNFLSLSQLRQVVTVFLTGKMAVAQDKSIELSMDMDQYLELIRMWFIELFELYPAESIGNYEDSMLASFPLLMAVVLYALSGVDGMDFEERKTTVVTRMKRLKEVNWSRGNPVWTEFEGSVRGTYKYFYLDNNKKNIDKMTEWLKQQGR</sequence>
<gene>
    <name evidence="1" type="ORF">J1TS3_34490</name>
</gene>
<dbReference type="EMBL" id="BOQT01000015">
    <property type="protein sequence ID" value="GIN22315.1"/>
    <property type="molecule type" value="Genomic_DNA"/>
</dbReference>
<evidence type="ECO:0000313" key="1">
    <source>
        <dbReference type="EMBL" id="GIN22315.1"/>
    </source>
</evidence>